<reference evidence="1 2" key="1">
    <citation type="journal article" date="2012" name="J. Bacteriol.">
        <title>Genome sequence of Sphingobium indicum B90A, a hexachlorocyclohexane-degrading bacterium.</title>
        <authorList>
            <person name="Anand S."/>
            <person name="Sangwan N."/>
            <person name="Lata P."/>
            <person name="Kaur J."/>
            <person name="Dua A."/>
            <person name="Singh A.K."/>
            <person name="Verma M."/>
            <person name="Kaur J."/>
            <person name="Khurana J.P."/>
            <person name="Khurana P."/>
            <person name="Mathur S."/>
            <person name="Lal R."/>
        </authorList>
    </citation>
    <scope>NUCLEOTIDE SEQUENCE [LARGE SCALE GENOMIC DNA]</scope>
    <source>
        <strain evidence="2">DSM 16412 / CCM 7286 / MTCC 6364 / B90A</strain>
    </source>
</reference>
<dbReference type="KEGG" id="sinb:SIDU_11135"/>
<organism evidence="1 2">
    <name type="scientific">Sphingobium indicum (strain DSM 16412 / CCM 7286 / MTCC 6364 / B90A)</name>
    <dbReference type="NCBI Taxonomy" id="861109"/>
    <lineage>
        <taxon>Bacteria</taxon>
        <taxon>Pseudomonadati</taxon>
        <taxon>Pseudomonadota</taxon>
        <taxon>Alphaproteobacteria</taxon>
        <taxon>Sphingomonadales</taxon>
        <taxon>Sphingomonadaceae</taxon>
        <taxon>Sphingobium</taxon>
    </lineage>
</organism>
<evidence type="ECO:0008006" key="3">
    <source>
        <dbReference type="Google" id="ProtNLM"/>
    </source>
</evidence>
<gene>
    <name evidence="1" type="ORF">SIDU_11135</name>
</gene>
<evidence type="ECO:0000313" key="1">
    <source>
        <dbReference type="EMBL" id="APL95019.1"/>
    </source>
</evidence>
<dbReference type="AlphaFoldDB" id="A0A1L5BQ67"/>
<name>A0A1L5BQ67_SPHIB</name>
<dbReference type="RefSeq" id="WP_007681980.1">
    <property type="nucleotide sequence ID" value="NZ_CP013070.1"/>
</dbReference>
<dbReference type="EMBL" id="CP013070">
    <property type="protein sequence ID" value="APL95019.1"/>
    <property type="molecule type" value="Genomic_DNA"/>
</dbReference>
<accession>A0A1L5BQ67</accession>
<dbReference type="Proteomes" id="UP000004550">
    <property type="component" value="Chromosome"/>
</dbReference>
<protein>
    <recommendedName>
        <fullName evidence="3">Polymer-forming cytoskeletal protein</fullName>
    </recommendedName>
</protein>
<proteinExistence type="predicted"/>
<evidence type="ECO:0000313" key="2">
    <source>
        <dbReference type="Proteomes" id="UP000004550"/>
    </source>
</evidence>
<sequence>MKAVHDKIEGPFAIEEDLALYGMVIGSATLRSGIKLILHGTIAGDLILEPGARAIIHGTVAGRICNEGGRAEIFGFVDGVEDLSPDAVTVIDTAAHVRGRR</sequence>